<name>A0A8I1ED64_PSEPU</name>
<dbReference type="EMBL" id="JAEHTE010000002">
    <property type="protein sequence ID" value="MBI6883099.1"/>
    <property type="molecule type" value="Genomic_DNA"/>
</dbReference>
<dbReference type="AlphaFoldDB" id="A0A8I1ED64"/>
<evidence type="ECO:0000313" key="1">
    <source>
        <dbReference type="EMBL" id="MBI6883099.1"/>
    </source>
</evidence>
<organism evidence="1 2">
    <name type="scientific">Pseudomonas putida</name>
    <name type="common">Arthrobacter siderocapsulatus</name>
    <dbReference type="NCBI Taxonomy" id="303"/>
    <lineage>
        <taxon>Bacteria</taxon>
        <taxon>Pseudomonadati</taxon>
        <taxon>Pseudomonadota</taxon>
        <taxon>Gammaproteobacteria</taxon>
        <taxon>Pseudomonadales</taxon>
        <taxon>Pseudomonadaceae</taxon>
        <taxon>Pseudomonas</taxon>
    </lineage>
</organism>
<dbReference type="Proteomes" id="UP000637061">
    <property type="component" value="Unassembled WGS sequence"/>
</dbReference>
<gene>
    <name evidence="1" type="ORF">JEU22_04155</name>
</gene>
<proteinExistence type="predicted"/>
<accession>A0A8I1ED64</accession>
<comment type="caution">
    <text evidence="1">The sequence shown here is derived from an EMBL/GenBank/DDBJ whole genome shotgun (WGS) entry which is preliminary data.</text>
</comment>
<reference evidence="1" key="1">
    <citation type="submission" date="2020-12" db="EMBL/GenBank/DDBJ databases">
        <title>Enhanced detection system for hospital associated transmission using whole genome sequencing surveillance.</title>
        <authorList>
            <person name="Harrison L.H."/>
            <person name="Van Tyne D."/>
            <person name="Marsh J.W."/>
            <person name="Griffith M.P."/>
            <person name="Snyder D.J."/>
            <person name="Cooper V.S."/>
            <person name="Mustapha M."/>
        </authorList>
    </citation>
    <scope>NUCLEOTIDE SEQUENCE</scope>
    <source>
        <strain evidence="1">PSB00042</strain>
    </source>
</reference>
<dbReference type="RefSeq" id="WP_198746713.1">
    <property type="nucleotide sequence ID" value="NZ_JAEHTE010000002.1"/>
</dbReference>
<sequence>MKVLPPWNLVSDCLPKPGQNVLWVDVDGSYHLGRVENDHMTPVAYMHDGELAEVQRQLSWHVCWMEIEPPKLFGGVFQAPWVGRSTLPDAGAEVVWSDYHGEYHLSQIRGRYAYPAVYETANGSPSVKHLVSRYRCWLKVDPPQVASA</sequence>
<evidence type="ECO:0000313" key="2">
    <source>
        <dbReference type="Proteomes" id="UP000637061"/>
    </source>
</evidence>
<protein>
    <submittedName>
        <fullName evidence="1">Uncharacterized protein</fullName>
    </submittedName>
</protein>